<dbReference type="AlphaFoldDB" id="A0A1K2HSG9"/>
<dbReference type="Proteomes" id="UP000183447">
    <property type="component" value="Unassembled WGS sequence"/>
</dbReference>
<keyword evidence="2" id="KW-1185">Reference proteome</keyword>
<organism evidence="1 2">
    <name type="scientific">Devosia enhydra</name>
    <dbReference type="NCBI Taxonomy" id="665118"/>
    <lineage>
        <taxon>Bacteria</taxon>
        <taxon>Pseudomonadati</taxon>
        <taxon>Pseudomonadota</taxon>
        <taxon>Alphaproteobacteria</taxon>
        <taxon>Hyphomicrobiales</taxon>
        <taxon>Devosiaceae</taxon>
        <taxon>Devosia</taxon>
    </lineage>
</organism>
<dbReference type="EMBL" id="FPKU01000001">
    <property type="protein sequence ID" value="SFZ80790.1"/>
    <property type="molecule type" value="Genomic_DNA"/>
</dbReference>
<evidence type="ECO:0000313" key="1">
    <source>
        <dbReference type="EMBL" id="SFZ80790.1"/>
    </source>
</evidence>
<accession>A0A1K2HSG9</accession>
<dbReference type="RefSeq" id="WP_072338502.1">
    <property type="nucleotide sequence ID" value="NZ_FPKU01000001.1"/>
</dbReference>
<evidence type="ECO:0000313" key="2">
    <source>
        <dbReference type="Proteomes" id="UP000183447"/>
    </source>
</evidence>
<proteinExistence type="predicted"/>
<reference evidence="1 2" key="1">
    <citation type="submission" date="2016-11" db="EMBL/GenBank/DDBJ databases">
        <authorList>
            <person name="Jaros S."/>
            <person name="Januszkiewicz K."/>
            <person name="Wedrychowicz H."/>
        </authorList>
    </citation>
    <scope>NUCLEOTIDE SEQUENCE [LARGE SCALE GENOMIC DNA]</scope>
    <source>
        <strain evidence="1 2">ATCC 23634</strain>
    </source>
</reference>
<name>A0A1K2HSG9_9HYPH</name>
<sequence>MIDLTPSNLSFMAVRISGHSNTAQDALTARIGEAPTTIRTKTMPAWEDLMTLSYINAERFRARFEGVPLFSTGSLRGDVEQLYGVLWHVHRELLGEEHPWSYLDVTDPIETIRRIAAHVELVNAELRLQGFRPPDVDFWADPLGLVEHNARFLASVRKVVAEPDRVLH</sequence>
<gene>
    <name evidence="1" type="ORF">SAMN02983003_0134</name>
</gene>
<protein>
    <submittedName>
        <fullName evidence="1">Uncharacterized protein</fullName>
    </submittedName>
</protein>